<dbReference type="Pfam" id="PF03308">
    <property type="entry name" value="MeaB"/>
    <property type="match status" value="1"/>
</dbReference>
<organism evidence="6">
    <name type="scientific">freshwater metagenome</name>
    <dbReference type="NCBI Taxonomy" id="449393"/>
    <lineage>
        <taxon>unclassified sequences</taxon>
        <taxon>metagenomes</taxon>
        <taxon>ecological metagenomes</taxon>
    </lineage>
</organism>
<dbReference type="PANTHER" id="PTHR43087">
    <property type="entry name" value="LYSINE/ARGININE/ORNITHINE TRANSPORT SYSTEM KINASE"/>
    <property type="match status" value="1"/>
</dbReference>
<dbReference type="NCBIfam" id="TIGR00750">
    <property type="entry name" value="lao"/>
    <property type="match status" value="1"/>
</dbReference>
<comment type="similarity">
    <text evidence="1">Belongs to the SIMIBI class G3E GTPase family. ArgK/MeaB subfamily.</text>
</comment>
<dbReference type="InterPro" id="IPR027417">
    <property type="entry name" value="P-loop_NTPase"/>
</dbReference>
<keyword evidence="2" id="KW-0547">Nucleotide-binding</keyword>
<keyword evidence="4" id="KW-0342">GTP-binding</keyword>
<reference evidence="6" key="1">
    <citation type="submission" date="2020-05" db="EMBL/GenBank/DDBJ databases">
        <authorList>
            <person name="Chiriac C."/>
            <person name="Salcher M."/>
            <person name="Ghai R."/>
            <person name="Kavagutti S V."/>
        </authorList>
    </citation>
    <scope>NUCLEOTIDE SEQUENCE</scope>
</reference>
<evidence type="ECO:0000313" key="6">
    <source>
        <dbReference type="EMBL" id="CAB4791062.1"/>
    </source>
</evidence>
<dbReference type="Gene3D" id="3.40.50.300">
    <property type="entry name" value="P-loop containing nucleotide triphosphate hydrolases"/>
    <property type="match status" value="1"/>
</dbReference>
<dbReference type="CDD" id="cd03114">
    <property type="entry name" value="MMAA-like"/>
    <property type="match status" value="1"/>
</dbReference>
<dbReference type="InterPro" id="IPR005129">
    <property type="entry name" value="GTPase_ArgK"/>
</dbReference>
<proteinExistence type="inferred from homology"/>
<name>A0A6J6X2I4_9ZZZZ</name>
<evidence type="ECO:0000256" key="1">
    <source>
        <dbReference type="ARBA" id="ARBA00009625"/>
    </source>
</evidence>
<keyword evidence="3" id="KW-0378">Hydrolase</keyword>
<dbReference type="AlphaFoldDB" id="A0A6J6X2I4"/>
<evidence type="ECO:0000256" key="3">
    <source>
        <dbReference type="ARBA" id="ARBA00022801"/>
    </source>
</evidence>
<dbReference type="SUPFAM" id="SSF52540">
    <property type="entry name" value="P-loop containing nucleoside triphosphate hydrolases"/>
    <property type="match status" value="1"/>
</dbReference>
<accession>A0A6J6X2I4</accession>
<dbReference type="GO" id="GO:0003924">
    <property type="term" value="F:GTPase activity"/>
    <property type="evidence" value="ECO:0007669"/>
    <property type="project" value="InterPro"/>
</dbReference>
<dbReference type="GO" id="GO:0005525">
    <property type="term" value="F:GTP binding"/>
    <property type="evidence" value="ECO:0007669"/>
    <property type="project" value="UniProtKB-KW"/>
</dbReference>
<keyword evidence="5" id="KW-0143">Chaperone</keyword>
<dbReference type="EMBL" id="CAFAAB010000157">
    <property type="protein sequence ID" value="CAB4791062.1"/>
    <property type="molecule type" value="Genomic_DNA"/>
</dbReference>
<dbReference type="Gene3D" id="1.20.5.170">
    <property type="match status" value="1"/>
</dbReference>
<protein>
    <submittedName>
        <fullName evidence="6">Unannotated protein</fullName>
    </submittedName>
</protein>
<gene>
    <name evidence="6" type="ORF">UFOPK2958_01203</name>
</gene>
<evidence type="ECO:0000256" key="4">
    <source>
        <dbReference type="ARBA" id="ARBA00023134"/>
    </source>
</evidence>
<dbReference type="PANTHER" id="PTHR43087:SF1">
    <property type="entry name" value="LAO_AO TRANSPORT SYSTEM ATPASE"/>
    <property type="match status" value="1"/>
</dbReference>
<evidence type="ECO:0000256" key="5">
    <source>
        <dbReference type="ARBA" id="ARBA00023186"/>
    </source>
</evidence>
<dbReference type="InterPro" id="IPR052040">
    <property type="entry name" value="GTPase/Isobutyryl-CoA_mutase"/>
</dbReference>
<evidence type="ECO:0000256" key="2">
    <source>
        <dbReference type="ARBA" id="ARBA00022741"/>
    </source>
</evidence>
<sequence length="320" mass="34439">MISRDPQELFEQARAGSRVALARLLTYVESGGALHRQTVAEAYRSTSPYVIGITGPPGAGKSTLTDRLISEALSIGSFDGQHPFGTIAILAVDPTSPFTGGAILGDRVRMQEHATDDRVFIRSMATRGHLGGLSLAVPDAIRVLGAVGFSVVLVETVGVGQMEVEIASAADTTIVVTIPGAGDSMQANKAGLLEVADLFVVNKADRPDISSVRRDLEQMLDLGGERAWRPTITETVATDGRGLPELWAAITEHRLFIERDDTFMERRRMRTRVELQRVLSAVVANRVRELANGDAYEAQVARLVSGECDPYTAADVLLQS</sequence>